<name>A0A0G3ICH7_9BURK</name>
<proteinExistence type="predicted"/>
<dbReference type="PATRIC" id="fig|573737.6.peg.5911"/>
<dbReference type="AlphaFoldDB" id="A0A0G3ICH7"/>
<organism evidence="1 2">
    <name type="scientific">Pandoraea oxalativorans</name>
    <dbReference type="NCBI Taxonomy" id="573737"/>
    <lineage>
        <taxon>Bacteria</taxon>
        <taxon>Pseudomonadati</taxon>
        <taxon>Pseudomonadota</taxon>
        <taxon>Betaproteobacteria</taxon>
        <taxon>Burkholderiales</taxon>
        <taxon>Burkholderiaceae</taxon>
        <taxon>Pandoraea</taxon>
    </lineage>
</organism>
<keyword evidence="2" id="KW-1185">Reference proteome</keyword>
<evidence type="ECO:0000313" key="1">
    <source>
        <dbReference type="EMBL" id="AKK24899.1"/>
    </source>
</evidence>
<accession>A0A0G3ICH7</accession>
<dbReference type="Proteomes" id="UP000035050">
    <property type="component" value="Plasmid pPO70-1"/>
</dbReference>
<geneLocation type="plasmid" evidence="1 2">
    <name>pPO70-1</name>
</geneLocation>
<dbReference type="EMBL" id="CP011518">
    <property type="protein sequence ID" value="AKK24899.1"/>
    <property type="molecule type" value="Genomic_DNA"/>
</dbReference>
<sequence length="96" mass="10339">MSFAERAQSALLSVRGLGVREIIHDVGFSKKRYRTSKGIALPDVVTYAHLGADFSRGEAVAAAYECVDRHGADPSNAPLFWNRGIGVFWMAAGNVG</sequence>
<protein>
    <submittedName>
        <fullName evidence="1">Uncharacterized protein</fullName>
    </submittedName>
</protein>
<gene>
    <name evidence="1" type="ORF">MB84_29495</name>
</gene>
<keyword evidence="1" id="KW-0614">Plasmid</keyword>
<reference evidence="1" key="1">
    <citation type="submission" date="2016-06" db="EMBL/GenBank/DDBJ databases">
        <title>Pandoraea oxalativorans DSM 23570 Genome Sequencing.</title>
        <authorList>
            <person name="Ee R."/>
            <person name="Lim Y.-L."/>
            <person name="Yong D."/>
            <person name="Yin W.-F."/>
            <person name="Chan K.-G."/>
        </authorList>
    </citation>
    <scope>NUCLEOTIDE SEQUENCE</scope>
    <source>
        <strain evidence="1">DSM 23570</strain>
        <plasmid evidence="1">pPO70-1</plasmid>
    </source>
</reference>
<evidence type="ECO:0000313" key="2">
    <source>
        <dbReference type="Proteomes" id="UP000035050"/>
    </source>
</evidence>
<dbReference type="KEGG" id="pox:MB84_29495"/>